<dbReference type="InterPro" id="IPR016162">
    <property type="entry name" value="Ald_DH_N"/>
</dbReference>
<keyword evidence="7" id="KW-1185">Reference proteome</keyword>
<comment type="caution">
    <text evidence="6">The sequence shown here is derived from an EMBL/GenBank/DDBJ whole genome shotgun (WGS) entry which is preliminary data.</text>
</comment>
<evidence type="ECO:0000256" key="2">
    <source>
        <dbReference type="ARBA" id="ARBA00023002"/>
    </source>
</evidence>
<dbReference type="InterPro" id="IPR016163">
    <property type="entry name" value="Ald_DH_C"/>
</dbReference>
<keyword evidence="2 4" id="KW-0560">Oxidoreductase</keyword>
<protein>
    <submittedName>
        <fullName evidence="6">Aldehyde dehydrogenase family protein</fullName>
    </submittedName>
</protein>
<organism evidence="6 7">
    <name type="scientific">Azospirillum lipoferum</name>
    <dbReference type="NCBI Taxonomy" id="193"/>
    <lineage>
        <taxon>Bacteria</taxon>
        <taxon>Pseudomonadati</taxon>
        <taxon>Pseudomonadota</taxon>
        <taxon>Alphaproteobacteria</taxon>
        <taxon>Rhodospirillales</taxon>
        <taxon>Azospirillaceae</taxon>
        <taxon>Azospirillum</taxon>
    </lineage>
</organism>
<dbReference type="InterPro" id="IPR016160">
    <property type="entry name" value="Ald_DH_CS_CYS"/>
</dbReference>
<evidence type="ECO:0000256" key="1">
    <source>
        <dbReference type="ARBA" id="ARBA00009986"/>
    </source>
</evidence>
<dbReference type="SUPFAM" id="SSF53720">
    <property type="entry name" value="ALDH-like"/>
    <property type="match status" value="1"/>
</dbReference>
<dbReference type="PANTHER" id="PTHR11699">
    <property type="entry name" value="ALDEHYDE DEHYDROGENASE-RELATED"/>
    <property type="match status" value="1"/>
</dbReference>
<feature type="domain" description="Aldehyde dehydrogenase" evidence="5">
    <location>
        <begin position="32"/>
        <end position="494"/>
    </location>
</feature>
<dbReference type="Pfam" id="PF00171">
    <property type="entry name" value="Aldedh"/>
    <property type="match status" value="1"/>
</dbReference>
<accession>A0A5A9GPC2</accession>
<feature type="active site" evidence="3">
    <location>
        <position position="271"/>
    </location>
</feature>
<sequence>MQDGLVPVLPEVDAFLRKDHRLFIGGKPVPAASDRTIELHDPSTGAVIGHVASATTGDLDLAVAAARRALAGDWSRMRPADRERHIHRLADLIEAHGEELAQIETINQGKSITISRAIEVGASVEYVRYMAGWATKIEGSTLDLSIPMPPGVRHTGLTLREPVGVVGAIVPWNFPLMIALWKIAPALACGCTVVLKPAAETPLTALRLAELASEAGLPDGVLNIVTGGGSTIGAALARHPGIDKVTFTGSTAVGREVGIGALTNMTNFSLELGGKNPLIVLSDVDVGAILPGLAMGCFLNQGQVCAAASRLYVHAPLYDRVVGDLEAVMKSMRLGPGLDPSADLQPLVSARQRNAVESIVDEAARAGATILTGGRRPDRPGYFFEPTLIVDADHANPAIQKEIFGPVVTVTPVRDLDDALHRANDSGYGLAASIWSNDFAAITRAIRGLRAGTVWVNSHIPVDPNLPFGGFKQSGIGREHGRSIIDQYTEIKSVCMAM</sequence>
<gene>
    <name evidence="6" type="ORF">FZ942_13400</name>
</gene>
<dbReference type="FunFam" id="3.40.309.10:FF:000009">
    <property type="entry name" value="Aldehyde dehydrogenase A"/>
    <property type="match status" value="1"/>
</dbReference>
<dbReference type="AlphaFoldDB" id="A0A5A9GPC2"/>
<evidence type="ECO:0000259" key="5">
    <source>
        <dbReference type="Pfam" id="PF00171"/>
    </source>
</evidence>
<dbReference type="OrthoDB" id="9772584at2"/>
<evidence type="ECO:0000313" key="6">
    <source>
        <dbReference type="EMBL" id="KAA0596318.1"/>
    </source>
</evidence>
<comment type="similarity">
    <text evidence="1 4">Belongs to the aldehyde dehydrogenase family.</text>
</comment>
<reference evidence="6 7" key="1">
    <citation type="submission" date="2019-08" db="EMBL/GenBank/DDBJ databases">
        <authorList>
            <person name="Grouzdev D."/>
            <person name="Tikhonova E."/>
            <person name="Kravchenko I."/>
        </authorList>
    </citation>
    <scope>NUCLEOTIDE SEQUENCE [LARGE SCALE GENOMIC DNA]</scope>
    <source>
        <strain evidence="6 7">59b</strain>
    </source>
</reference>
<dbReference type="FunFam" id="3.40.605.10:FF:000007">
    <property type="entry name" value="NAD/NADP-dependent betaine aldehyde dehydrogenase"/>
    <property type="match status" value="1"/>
</dbReference>
<dbReference type="Gene3D" id="3.40.309.10">
    <property type="entry name" value="Aldehyde Dehydrogenase, Chain A, domain 2"/>
    <property type="match status" value="1"/>
</dbReference>
<dbReference type="InterPro" id="IPR016161">
    <property type="entry name" value="Ald_DH/histidinol_DH"/>
</dbReference>
<name>A0A5A9GPC2_AZOLI</name>
<dbReference type="EMBL" id="VTTN01000004">
    <property type="protein sequence ID" value="KAA0596318.1"/>
    <property type="molecule type" value="Genomic_DNA"/>
</dbReference>
<dbReference type="Proteomes" id="UP000324927">
    <property type="component" value="Unassembled WGS sequence"/>
</dbReference>
<evidence type="ECO:0000256" key="3">
    <source>
        <dbReference type="PROSITE-ProRule" id="PRU10007"/>
    </source>
</evidence>
<evidence type="ECO:0000256" key="4">
    <source>
        <dbReference type="RuleBase" id="RU003345"/>
    </source>
</evidence>
<dbReference type="GO" id="GO:0016620">
    <property type="term" value="F:oxidoreductase activity, acting on the aldehyde or oxo group of donors, NAD or NADP as acceptor"/>
    <property type="evidence" value="ECO:0007669"/>
    <property type="project" value="InterPro"/>
</dbReference>
<dbReference type="PROSITE" id="PS00687">
    <property type="entry name" value="ALDEHYDE_DEHYDR_GLU"/>
    <property type="match status" value="1"/>
</dbReference>
<dbReference type="InterPro" id="IPR029510">
    <property type="entry name" value="Ald_DH_CS_GLU"/>
</dbReference>
<dbReference type="InterPro" id="IPR015590">
    <property type="entry name" value="Aldehyde_DH_dom"/>
</dbReference>
<evidence type="ECO:0000313" key="7">
    <source>
        <dbReference type="Proteomes" id="UP000324927"/>
    </source>
</evidence>
<proteinExistence type="inferred from homology"/>
<dbReference type="Gene3D" id="3.40.605.10">
    <property type="entry name" value="Aldehyde Dehydrogenase, Chain A, domain 1"/>
    <property type="match status" value="1"/>
</dbReference>
<dbReference type="PROSITE" id="PS00070">
    <property type="entry name" value="ALDEHYDE_DEHYDR_CYS"/>
    <property type="match status" value="1"/>
</dbReference>